<proteinExistence type="predicted"/>
<dbReference type="EMBL" id="JARK01001418">
    <property type="protein sequence ID" value="EYC05452.1"/>
    <property type="molecule type" value="Genomic_DNA"/>
</dbReference>
<evidence type="ECO:0000313" key="1">
    <source>
        <dbReference type="EMBL" id="EYC05452.1"/>
    </source>
</evidence>
<dbReference type="Proteomes" id="UP000024635">
    <property type="component" value="Unassembled WGS sequence"/>
</dbReference>
<name>A0A016TS30_9BILA</name>
<comment type="caution">
    <text evidence="1">The sequence shown here is derived from an EMBL/GenBank/DDBJ whole genome shotgun (WGS) entry which is preliminary data.</text>
</comment>
<gene>
    <name evidence="1" type="primary">Acey_s0082.g1591</name>
    <name evidence="1" type="ORF">Y032_0082g1591</name>
</gene>
<dbReference type="AlphaFoldDB" id="A0A016TS30"/>
<accession>A0A016TS30</accession>
<keyword evidence="2" id="KW-1185">Reference proteome</keyword>
<reference evidence="2" key="1">
    <citation type="journal article" date="2015" name="Nat. Genet.">
        <title>The genome and transcriptome of the zoonotic hookworm Ancylostoma ceylanicum identify infection-specific gene families.</title>
        <authorList>
            <person name="Schwarz E.M."/>
            <person name="Hu Y."/>
            <person name="Antoshechkin I."/>
            <person name="Miller M.M."/>
            <person name="Sternberg P.W."/>
            <person name="Aroian R.V."/>
        </authorList>
    </citation>
    <scope>NUCLEOTIDE SEQUENCE</scope>
    <source>
        <strain evidence="2">HY135</strain>
    </source>
</reference>
<evidence type="ECO:0000313" key="2">
    <source>
        <dbReference type="Proteomes" id="UP000024635"/>
    </source>
</evidence>
<organism evidence="1 2">
    <name type="scientific">Ancylostoma ceylanicum</name>
    <dbReference type="NCBI Taxonomy" id="53326"/>
    <lineage>
        <taxon>Eukaryota</taxon>
        <taxon>Metazoa</taxon>
        <taxon>Ecdysozoa</taxon>
        <taxon>Nematoda</taxon>
        <taxon>Chromadorea</taxon>
        <taxon>Rhabditida</taxon>
        <taxon>Rhabditina</taxon>
        <taxon>Rhabditomorpha</taxon>
        <taxon>Strongyloidea</taxon>
        <taxon>Ancylostomatidae</taxon>
        <taxon>Ancylostomatinae</taxon>
        <taxon>Ancylostoma</taxon>
    </lineage>
</organism>
<sequence length="80" mass="9341">MPDGSDLPGWPVLYRWCLRTECDVNYFRLPEWNCLSTRDELLSWPMHSKRITNGTDWQKVAASDNSNSSSMSTVEVKIMW</sequence>
<protein>
    <submittedName>
        <fullName evidence="1">Uncharacterized protein</fullName>
    </submittedName>
</protein>